<dbReference type="GeneID" id="22895023"/>
<evidence type="ECO:0000256" key="1">
    <source>
        <dbReference type="SAM" id="MobiDB-lite"/>
    </source>
</evidence>
<dbReference type="AlphaFoldDB" id="G1XHT1"/>
<reference evidence="2 3" key="1">
    <citation type="journal article" date="2011" name="PLoS Pathog.">
        <title>Genomic and proteomic analyses of the fungus Arthrobotrys oligospora provide insights into nematode-trap formation.</title>
        <authorList>
            <person name="Yang J."/>
            <person name="Wang L."/>
            <person name="Ji X."/>
            <person name="Feng Y."/>
            <person name="Li X."/>
            <person name="Zou C."/>
            <person name="Xu J."/>
            <person name="Ren Y."/>
            <person name="Mi Q."/>
            <person name="Wu J."/>
            <person name="Liu S."/>
            <person name="Liu Y."/>
            <person name="Huang X."/>
            <person name="Wang H."/>
            <person name="Niu X."/>
            <person name="Li J."/>
            <person name="Liang L."/>
            <person name="Luo Y."/>
            <person name="Ji K."/>
            <person name="Zhou W."/>
            <person name="Yu Z."/>
            <person name="Li G."/>
            <person name="Liu Y."/>
            <person name="Li L."/>
            <person name="Qiao M."/>
            <person name="Feng L."/>
            <person name="Zhang K.-Q."/>
        </authorList>
    </citation>
    <scope>NUCLEOTIDE SEQUENCE [LARGE SCALE GENOMIC DNA]</scope>
    <source>
        <strain evidence="3">ATCC 24927 / CBS 115.81 / DSM 1491</strain>
    </source>
</reference>
<proteinExistence type="predicted"/>
<feature type="compositionally biased region" description="Basic residues" evidence="1">
    <location>
        <begin position="342"/>
        <end position="353"/>
    </location>
</feature>
<evidence type="ECO:0000313" key="3">
    <source>
        <dbReference type="Proteomes" id="UP000008784"/>
    </source>
</evidence>
<dbReference type="RefSeq" id="XP_011124043.1">
    <property type="nucleotide sequence ID" value="XM_011125741.1"/>
</dbReference>
<evidence type="ECO:0000313" key="2">
    <source>
        <dbReference type="EMBL" id="EGX47329.1"/>
    </source>
</evidence>
<sequence length="381" mass="42360">MFELESHQGPTAVEFTLLDAVADAMEDKAYLAKVFNTWKNSGESSADGLLHFQFHTAKFIRDHVGWIIRDDTQPIIDTFLQIIDQEALMDKEYAKYLLSSILKGTFASEDMGSSNEGRYQSCLATTATIVEKLWQKRAISILQARQWVFFQHWMWMERRPQGEIALSHSLASLPETWPICIEGRESPAPQRLPGISAWYDPARMGQNSEMDALPQNQTPFVASTTATTQIVHQGTGHQPADTISKDQTSHDGSVFIDTASENIGVEGRDKSPISNGNSPIQSITGTGGSQPKVSSEPGISLISTAKTPQGVRVGKDHDLEKRAQPLESSKRRQSKRLAANSSRRKQPRKQVIKVKREFPFIRAERDGQPGSSINTPLTIND</sequence>
<feature type="compositionally biased region" description="Polar residues" evidence="1">
    <location>
        <begin position="369"/>
        <end position="381"/>
    </location>
</feature>
<feature type="region of interest" description="Disordered" evidence="1">
    <location>
        <begin position="259"/>
        <end position="381"/>
    </location>
</feature>
<feature type="compositionally biased region" description="Basic and acidic residues" evidence="1">
    <location>
        <begin position="313"/>
        <end position="330"/>
    </location>
</feature>
<accession>G1XHT1</accession>
<protein>
    <submittedName>
        <fullName evidence="2">Uncharacterized protein</fullName>
    </submittedName>
</protein>
<feature type="compositionally biased region" description="Polar residues" evidence="1">
    <location>
        <begin position="272"/>
        <end position="293"/>
    </location>
</feature>
<name>G1XHT1_ARTOA</name>
<dbReference type="InParanoid" id="G1XHT1"/>
<comment type="caution">
    <text evidence="2">The sequence shown here is derived from an EMBL/GenBank/DDBJ whole genome shotgun (WGS) entry which is preliminary data.</text>
</comment>
<dbReference type="EMBL" id="ADOT01000159">
    <property type="protein sequence ID" value="EGX47329.1"/>
    <property type="molecule type" value="Genomic_DNA"/>
</dbReference>
<organism evidence="2 3">
    <name type="scientific">Arthrobotrys oligospora (strain ATCC 24927 / CBS 115.81 / DSM 1491)</name>
    <name type="common">Nematode-trapping fungus</name>
    <name type="synonym">Didymozoophaga oligospora</name>
    <dbReference type="NCBI Taxonomy" id="756982"/>
    <lineage>
        <taxon>Eukaryota</taxon>
        <taxon>Fungi</taxon>
        <taxon>Dikarya</taxon>
        <taxon>Ascomycota</taxon>
        <taxon>Pezizomycotina</taxon>
        <taxon>Orbiliomycetes</taxon>
        <taxon>Orbiliales</taxon>
        <taxon>Orbiliaceae</taxon>
        <taxon>Orbilia</taxon>
        <taxon>Orbilia oligospora</taxon>
    </lineage>
</organism>
<gene>
    <name evidence="2" type="ORF">AOL_s00088g44</name>
</gene>
<dbReference type="HOGENOM" id="CLU_725566_0_0_1"/>
<dbReference type="Proteomes" id="UP000008784">
    <property type="component" value="Unassembled WGS sequence"/>
</dbReference>
<keyword evidence="3" id="KW-1185">Reference proteome</keyword>
<feature type="compositionally biased region" description="Basic and acidic residues" evidence="1">
    <location>
        <begin position="354"/>
        <end position="367"/>
    </location>
</feature>